<organism evidence="8 9">
    <name type="scientific">Compostimonas suwonensis</name>
    <dbReference type="NCBI Taxonomy" id="1048394"/>
    <lineage>
        <taxon>Bacteria</taxon>
        <taxon>Bacillati</taxon>
        <taxon>Actinomycetota</taxon>
        <taxon>Actinomycetes</taxon>
        <taxon>Micrococcales</taxon>
        <taxon>Microbacteriaceae</taxon>
        <taxon>Compostimonas</taxon>
    </lineage>
</organism>
<sequence length="144" mass="15761">MADQPRGAIARIVDHSAFRYLLIGGASFALDVGILALLHEVFGWPLWLATGTSFLLSFVFNYSLQKSFSFGSRGQHVSTLVKYLVLLAFNTGATVLIVALIDSTVLGWGGGKVVATIVTTVWNYFAYRYWVFRAPRADLSTPPA</sequence>
<evidence type="ECO:0000256" key="6">
    <source>
        <dbReference type="SAM" id="Phobius"/>
    </source>
</evidence>
<evidence type="ECO:0000256" key="3">
    <source>
        <dbReference type="ARBA" id="ARBA00022692"/>
    </source>
</evidence>
<keyword evidence="5 6" id="KW-0472">Membrane</keyword>
<dbReference type="GO" id="GO:0000271">
    <property type="term" value="P:polysaccharide biosynthetic process"/>
    <property type="evidence" value="ECO:0007669"/>
    <property type="project" value="InterPro"/>
</dbReference>
<dbReference type="OrthoDB" id="2082501at2"/>
<gene>
    <name evidence="8" type="ORF">CLV54_2683</name>
</gene>
<dbReference type="GO" id="GO:0005886">
    <property type="term" value="C:plasma membrane"/>
    <property type="evidence" value="ECO:0007669"/>
    <property type="project" value="TreeGrafter"/>
</dbReference>
<protein>
    <submittedName>
        <fullName evidence="8">Putative flippase GtrA</fullName>
    </submittedName>
</protein>
<name>A0A2M9BUW0_9MICO</name>
<comment type="subcellular location">
    <subcellularLocation>
        <location evidence="1">Membrane</location>
        <topology evidence="1">Multi-pass membrane protein</topology>
    </subcellularLocation>
</comment>
<comment type="caution">
    <text evidence="8">The sequence shown here is derived from an EMBL/GenBank/DDBJ whole genome shotgun (WGS) entry which is preliminary data.</text>
</comment>
<keyword evidence="3 6" id="KW-0812">Transmembrane</keyword>
<dbReference type="EMBL" id="PGFB01000004">
    <property type="protein sequence ID" value="PJJ61733.1"/>
    <property type="molecule type" value="Genomic_DNA"/>
</dbReference>
<feature type="transmembrane region" description="Helical" evidence="6">
    <location>
        <begin position="44"/>
        <end position="62"/>
    </location>
</feature>
<feature type="transmembrane region" description="Helical" evidence="6">
    <location>
        <begin position="107"/>
        <end position="127"/>
    </location>
</feature>
<evidence type="ECO:0000256" key="4">
    <source>
        <dbReference type="ARBA" id="ARBA00022989"/>
    </source>
</evidence>
<evidence type="ECO:0000256" key="1">
    <source>
        <dbReference type="ARBA" id="ARBA00004141"/>
    </source>
</evidence>
<dbReference type="Proteomes" id="UP000230161">
    <property type="component" value="Unassembled WGS sequence"/>
</dbReference>
<feature type="domain" description="GtrA/DPMS transmembrane" evidence="7">
    <location>
        <begin position="19"/>
        <end position="132"/>
    </location>
</feature>
<evidence type="ECO:0000313" key="8">
    <source>
        <dbReference type="EMBL" id="PJJ61733.1"/>
    </source>
</evidence>
<dbReference type="PANTHER" id="PTHR38459">
    <property type="entry name" value="PROPHAGE BACTOPRENOL-LINKED GLUCOSE TRANSLOCASE HOMOLOG"/>
    <property type="match status" value="1"/>
</dbReference>
<dbReference type="RefSeq" id="WP_157802966.1">
    <property type="nucleotide sequence ID" value="NZ_PGFB01000004.1"/>
</dbReference>
<feature type="transmembrane region" description="Helical" evidence="6">
    <location>
        <begin position="20"/>
        <end position="38"/>
    </location>
</feature>
<evidence type="ECO:0000313" key="9">
    <source>
        <dbReference type="Proteomes" id="UP000230161"/>
    </source>
</evidence>
<dbReference type="PANTHER" id="PTHR38459:SF1">
    <property type="entry name" value="PROPHAGE BACTOPRENOL-LINKED GLUCOSE TRANSLOCASE HOMOLOG"/>
    <property type="match status" value="1"/>
</dbReference>
<reference evidence="8 9" key="1">
    <citation type="submission" date="2017-11" db="EMBL/GenBank/DDBJ databases">
        <title>Genomic Encyclopedia of Archaeal and Bacterial Type Strains, Phase II (KMG-II): From Individual Species to Whole Genera.</title>
        <authorList>
            <person name="Goeker M."/>
        </authorList>
    </citation>
    <scope>NUCLEOTIDE SEQUENCE [LARGE SCALE GENOMIC DNA]</scope>
    <source>
        <strain evidence="8 9">DSM 25625</strain>
    </source>
</reference>
<keyword evidence="4 6" id="KW-1133">Transmembrane helix</keyword>
<comment type="similarity">
    <text evidence="2">Belongs to the GtrA family.</text>
</comment>
<dbReference type="InterPro" id="IPR051401">
    <property type="entry name" value="GtrA_CellWall_Glycosyl"/>
</dbReference>
<dbReference type="Pfam" id="PF04138">
    <property type="entry name" value="GtrA_DPMS_TM"/>
    <property type="match status" value="1"/>
</dbReference>
<evidence type="ECO:0000256" key="2">
    <source>
        <dbReference type="ARBA" id="ARBA00009399"/>
    </source>
</evidence>
<accession>A0A2M9BUW0</accession>
<feature type="transmembrane region" description="Helical" evidence="6">
    <location>
        <begin position="83"/>
        <end position="101"/>
    </location>
</feature>
<proteinExistence type="inferred from homology"/>
<evidence type="ECO:0000259" key="7">
    <source>
        <dbReference type="Pfam" id="PF04138"/>
    </source>
</evidence>
<evidence type="ECO:0000256" key="5">
    <source>
        <dbReference type="ARBA" id="ARBA00023136"/>
    </source>
</evidence>
<dbReference type="AlphaFoldDB" id="A0A2M9BUW0"/>
<dbReference type="InterPro" id="IPR007267">
    <property type="entry name" value="GtrA_DPMS_TM"/>
</dbReference>
<keyword evidence="9" id="KW-1185">Reference proteome</keyword>